<dbReference type="Proteomes" id="UP001530293">
    <property type="component" value="Unassembled WGS sequence"/>
</dbReference>
<accession>A0ABD3LX65</accession>
<comment type="caution">
    <text evidence="2">The sequence shown here is derived from an EMBL/GenBank/DDBJ whole genome shotgun (WGS) entry which is preliminary data.</text>
</comment>
<protein>
    <recommendedName>
        <fullName evidence="4">F-box domain-containing protein</fullName>
    </recommendedName>
</protein>
<evidence type="ECO:0000256" key="1">
    <source>
        <dbReference type="SAM" id="MobiDB-lite"/>
    </source>
</evidence>
<organism evidence="2 3">
    <name type="scientific">Discostella pseudostelligera</name>
    <dbReference type="NCBI Taxonomy" id="259834"/>
    <lineage>
        <taxon>Eukaryota</taxon>
        <taxon>Sar</taxon>
        <taxon>Stramenopiles</taxon>
        <taxon>Ochrophyta</taxon>
        <taxon>Bacillariophyta</taxon>
        <taxon>Coscinodiscophyceae</taxon>
        <taxon>Thalassiosirophycidae</taxon>
        <taxon>Stephanodiscales</taxon>
        <taxon>Stephanodiscaceae</taxon>
        <taxon>Discostella</taxon>
    </lineage>
</organism>
<dbReference type="EMBL" id="JALLBG020000312">
    <property type="protein sequence ID" value="KAL3756340.1"/>
    <property type="molecule type" value="Genomic_DNA"/>
</dbReference>
<feature type="compositionally biased region" description="Basic residues" evidence="1">
    <location>
        <begin position="126"/>
        <end position="135"/>
    </location>
</feature>
<keyword evidence="3" id="KW-1185">Reference proteome</keyword>
<evidence type="ECO:0000313" key="3">
    <source>
        <dbReference type="Proteomes" id="UP001530293"/>
    </source>
</evidence>
<feature type="compositionally biased region" description="Polar residues" evidence="1">
    <location>
        <begin position="139"/>
        <end position="155"/>
    </location>
</feature>
<evidence type="ECO:0008006" key="4">
    <source>
        <dbReference type="Google" id="ProtNLM"/>
    </source>
</evidence>
<proteinExistence type="predicted"/>
<feature type="region of interest" description="Disordered" evidence="1">
    <location>
        <begin position="121"/>
        <end position="155"/>
    </location>
</feature>
<dbReference type="AlphaFoldDB" id="A0ABD3LX65"/>
<sequence>MDTSAPPSTLLEFHEDILLSILSYVADVPFELADSVPKSRYRTRATTGGSFDPTNFHSTLIHILPRVCKHFHTLVSKYDVYWKQALLRLMQKDPSLWKEGVRHILFDFQCDHINMEIENRSAAASARRREKRAKHVQPGNDQQQPNTSFASTPGQNSFLLPTCTTDEELIEQVYHVLESDRRTTTASIERGLYKLVYQLVFREHIRCRGKVFYMDSEMKLGEPYGLHLFEPRYRILISEVMSRFPLNARRGGRIIPRLPGLPPTRGTVMDDDLKAITLELVEKNESTVENFRLPRFIHAHQSPLRRNTPATIVRVLNCDISGDGSADVVLKPLSYIWLEKVVERPFSGGLYEATGIRMGAEATAAYERWSGMRAYGRGDGRGREHMLPIP</sequence>
<reference evidence="2 3" key="1">
    <citation type="submission" date="2024-10" db="EMBL/GenBank/DDBJ databases">
        <title>Updated reference genomes for cyclostephanoid diatoms.</title>
        <authorList>
            <person name="Roberts W.R."/>
            <person name="Alverson A.J."/>
        </authorList>
    </citation>
    <scope>NUCLEOTIDE SEQUENCE [LARGE SCALE GENOMIC DNA]</scope>
    <source>
        <strain evidence="2 3">AJA232-27</strain>
    </source>
</reference>
<gene>
    <name evidence="2" type="ORF">ACHAWU_007291</name>
</gene>
<name>A0ABD3LX65_9STRA</name>
<evidence type="ECO:0000313" key="2">
    <source>
        <dbReference type="EMBL" id="KAL3756340.1"/>
    </source>
</evidence>